<feature type="signal peptide" evidence="2">
    <location>
        <begin position="1"/>
        <end position="16"/>
    </location>
</feature>
<feature type="compositionally biased region" description="Low complexity" evidence="1">
    <location>
        <begin position="125"/>
        <end position="137"/>
    </location>
</feature>
<reference evidence="4" key="1">
    <citation type="submission" date="2022-03" db="EMBL/GenBank/DDBJ databases">
        <authorList>
            <person name="Martin H S."/>
        </authorList>
    </citation>
    <scope>NUCLEOTIDE SEQUENCE</scope>
</reference>
<dbReference type="Proteomes" id="UP000837857">
    <property type="component" value="Chromosome 23"/>
</dbReference>
<keyword evidence="5" id="KW-1185">Reference proteome</keyword>
<proteinExistence type="predicted"/>
<feature type="compositionally biased region" description="Low complexity" evidence="1">
    <location>
        <begin position="147"/>
        <end position="188"/>
    </location>
</feature>
<feature type="non-terminal residue" evidence="4">
    <location>
        <position position="1"/>
    </location>
</feature>
<feature type="compositionally biased region" description="Low complexity" evidence="1">
    <location>
        <begin position="246"/>
        <end position="258"/>
    </location>
</feature>
<feature type="compositionally biased region" description="Polar residues" evidence="1">
    <location>
        <begin position="216"/>
        <end position="238"/>
    </location>
</feature>
<accession>A0ABN8IK89</accession>
<feature type="region of interest" description="Disordered" evidence="1">
    <location>
        <begin position="216"/>
        <end position="258"/>
    </location>
</feature>
<dbReference type="InterPro" id="IPR036508">
    <property type="entry name" value="Chitin-bd_dom_sf"/>
</dbReference>
<dbReference type="PROSITE" id="PS50940">
    <property type="entry name" value="CHIT_BIND_II"/>
    <property type="match status" value="2"/>
</dbReference>
<protein>
    <recommendedName>
        <fullName evidence="3">Chitin-binding type-2 domain-containing protein</fullName>
    </recommendedName>
</protein>
<feature type="compositionally biased region" description="Polar residues" evidence="1">
    <location>
        <begin position="359"/>
        <end position="371"/>
    </location>
</feature>
<evidence type="ECO:0000259" key="3">
    <source>
        <dbReference type="PROSITE" id="PS50940"/>
    </source>
</evidence>
<name>A0ABN8IK89_9NEOP</name>
<evidence type="ECO:0000256" key="1">
    <source>
        <dbReference type="SAM" id="MobiDB-lite"/>
    </source>
</evidence>
<feature type="compositionally biased region" description="Low complexity" evidence="1">
    <location>
        <begin position="307"/>
        <end position="321"/>
    </location>
</feature>
<dbReference type="EMBL" id="OW152835">
    <property type="protein sequence ID" value="CAH2056511.1"/>
    <property type="molecule type" value="Genomic_DNA"/>
</dbReference>
<evidence type="ECO:0000256" key="2">
    <source>
        <dbReference type="SAM" id="SignalP"/>
    </source>
</evidence>
<keyword evidence="2" id="KW-0732">Signal</keyword>
<evidence type="ECO:0000313" key="4">
    <source>
        <dbReference type="EMBL" id="CAH2056511.1"/>
    </source>
</evidence>
<gene>
    <name evidence="4" type="ORF">IPOD504_LOCUS9716</name>
</gene>
<dbReference type="InterPro" id="IPR002557">
    <property type="entry name" value="Chitin-bd_dom"/>
</dbReference>
<feature type="compositionally biased region" description="Polar residues" evidence="1">
    <location>
        <begin position="108"/>
        <end position="118"/>
    </location>
</feature>
<sequence>MELAFLLLALIPEALGNICKGLQSAVIAHPESCKKFVICEEERPSVLTCPGDLYFDVIIRSCILHSLAHCAPKRSLTTTPVPLPYQSTTPSPTTTPSSTSYETLPPITTASTSTGTWQSLPPIPTTESSTTTDVEPSALPPIPTSEPSPKSNSSESTTPNRVDTTTSISTSRSVVTTSEDTSTITLSTSSSTANDLLTTKETPLDTSSASVTYITTPAMSSSEQTRSSNPETTESLTTIPGEKTKPVNTSPTSSSISTISNVTSFTTPLSKTTVTLSSETFDDMTSPTTLWTDSITSTKTLSPVPISSTSSTTLETEPSTLTQRISTTQASITLTSVEEASTPPILSESTTEGSETDVSETTSPVEPSSLSPITNATQQPPTAPTLPPISTNQQQMVLRLMFPKRLHRSNRAHYPDYKRNAKTANSPHVAANFKYYTLVNPENTSSFYYCVLGTRYLFKCPYNYEFDPYIHVCVSP</sequence>
<dbReference type="SMART" id="SM00494">
    <property type="entry name" value="ChtBD2"/>
    <property type="match status" value="2"/>
</dbReference>
<feature type="compositionally biased region" description="Low complexity" evidence="1">
    <location>
        <begin position="84"/>
        <end position="106"/>
    </location>
</feature>
<feature type="region of interest" description="Disordered" evidence="1">
    <location>
        <begin position="78"/>
        <end position="188"/>
    </location>
</feature>
<feature type="domain" description="Chitin-binding type-2" evidence="3">
    <location>
        <begin position="426"/>
        <end position="476"/>
    </location>
</feature>
<feature type="region of interest" description="Disordered" evidence="1">
    <location>
        <begin position="334"/>
        <end position="389"/>
    </location>
</feature>
<organism evidence="4 5">
    <name type="scientific">Iphiclides podalirius</name>
    <name type="common">scarce swallowtail</name>
    <dbReference type="NCBI Taxonomy" id="110791"/>
    <lineage>
        <taxon>Eukaryota</taxon>
        <taxon>Metazoa</taxon>
        <taxon>Ecdysozoa</taxon>
        <taxon>Arthropoda</taxon>
        <taxon>Hexapoda</taxon>
        <taxon>Insecta</taxon>
        <taxon>Pterygota</taxon>
        <taxon>Neoptera</taxon>
        <taxon>Endopterygota</taxon>
        <taxon>Lepidoptera</taxon>
        <taxon>Glossata</taxon>
        <taxon>Ditrysia</taxon>
        <taxon>Papilionoidea</taxon>
        <taxon>Papilionidae</taxon>
        <taxon>Papilioninae</taxon>
        <taxon>Iphiclides</taxon>
    </lineage>
</organism>
<dbReference type="Gene3D" id="2.170.140.10">
    <property type="entry name" value="Chitin binding domain"/>
    <property type="match status" value="2"/>
</dbReference>
<feature type="domain" description="Chitin-binding type-2" evidence="3">
    <location>
        <begin position="16"/>
        <end position="72"/>
    </location>
</feature>
<feature type="region of interest" description="Disordered" evidence="1">
    <location>
        <begin position="299"/>
        <end position="321"/>
    </location>
</feature>
<dbReference type="SUPFAM" id="SSF57625">
    <property type="entry name" value="Invertebrate chitin-binding proteins"/>
    <property type="match status" value="2"/>
</dbReference>
<evidence type="ECO:0000313" key="5">
    <source>
        <dbReference type="Proteomes" id="UP000837857"/>
    </source>
</evidence>
<dbReference type="Pfam" id="PF01607">
    <property type="entry name" value="CBM_14"/>
    <property type="match status" value="2"/>
</dbReference>
<feature type="chain" id="PRO_5045115629" description="Chitin-binding type-2 domain-containing protein" evidence="2">
    <location>
        <begin position="17"/>
        <end position="476"/>
    </location>
</feature>